<name>A0A8H5ZZ80_PETAA</name>
<dbReference type="Proteomes" id="UP000541154">
    <property type="component" value="Unassembled WGS sequence"/>
</dbReference>
<dbReference type="AlphaFoldDB" id="A0A8H5ZZ80"/>
<dbReference type="Pfam" id="PF01185">
    <property type="entry name" value="Hydrophobin"/>
    <property type="match status" value="1"/>
</dbReference>
<keyword evidence="4" id="KW-1185">Reference proteome</keyword>
<reference evidence="3 4" key="1">
    <citation type="submission" date="2019-04" db="EMBL/GenBank/DDBJ databases">
        <title>Aspergillus burnettii sp. nov., novel species from soil in southeast Queensland.</title>
        <authorList>
            <person name="Gilchrist C.L.M."/>
            <person name="Pitt J.I."/>
            <person name="Lange L."/>
            <person name="Lacey H.J."/>
            <person name="Vuong D."/>
            <person name="Midgley D.J."/>
            <person name="Greenfield P."/>
            <person name="Bradbury M."/>
            <person name="Lacey E."/>
            <person name="Busk P.K."/>
            <person name="Pilgaard B."/>
            <person name="Chooi Y.H."/>
            <person name="Piggott A.M."/>
        </authorList>
    </citation>
    <scope>NUCLEOTIDE SEQUENCE [LARGE SCALE GENOMIC DNA]</scope>
    <source>
        <strain evidence="3 4">FRR 5400</strain>
    </source>
</reference>
<keyword evidence="2" id="KW-0732">Signal</keyword>
<dbReference type="GO" id="GO:0009277">
    <property type="term" value="C:fungal-type cell wall"/>
    <property type="evidence" value="ECO:0007669"/>
    <property type="project" value="InterPro"/>
</dbReference>
<feature type="chain" id="PRO_5034421992" description="Hydrophobin" evidence="2">
    <location>
        <begin position="20"/>
        <end position="103"/>
    </location>
</feature>
<gene>
    <name evidence="3" type="ORF">ETB97_002497</name>
</gene>
<evidence type="ECO:0000256" key="1">
    <source>
        <dbReference type="ARBA" id="ARBA00023157"/>
    </source>
</evidence>
<keyword evidence="2" id="KW-0964">Secreted</keyword>
<protein>
    <recommendedName>
        <fullName evidence="2">Hydrophobin</fullName>
    </recommendedName>
</protein>
<organism evidence="3 4">
    <name type="scientific">Petromyces alliaceus</name>
    <name type="common">Aspergillus alliaceus</name>
    <dbReference type="NCBI Taxonomy" id="209559"/>
    <lineage>
        <taxon>Eukaryota</taxon>
        <taxon>Fungi</taxon>
        <taxon>Dikarya</taxon>
        <taxon>Ascomycota</taxon>
        <taxon>Pezizomycotina</taxon>
        <taxon>Eurotiomycetes</taxon>
        <taxon>Eurotiomycetidae</taxon>
        <taxon>Eurotiales</taxon>
        <taxon>Aspergillaceae</taxon>
        <taxon>Aspergillus</taxon>
        <taxon>Aspergillus subgen. Circumdati</taxon>
    </lineage>
</organism>
<dbReference type="CDD" id="cd23507">
    <property type="entry name" value="hydrophobin_I"/>
    <property type="match status" value="1"/>
</dbReference>
<feature type="signal peptide" evidence="2">
    <location>
        <begin position="1"/>
        <end position="19"/>
    </location>
</feature>
<evidence type="ECO:0000256" key="2">
    <source>
        <dbReference type="RuleBase" id="RU365009"/>
    </source>
</evidence>
<dbReference type="EMBL" id="SPNV01000155">
    <property type="protein sequence ID" value="KAF5859718.1"/>
    <property type="molecule type" value="Genomic_DNA"/>
</dbReference>
<sequence length="103" mass="10463">MKLSAVISLLISGVTIASALPSIPETADCVKPYLCCGELKTPLDSTVDPILKDLGINAASLVGSIGLACHAWDQTCESGPKCCTEANLLGGTVALGCSDLVTK</sequence>
<accession>A0A8H5ZZ80</accession>
<comment type="similarity">
    <text evidence="2">Belongs to the fungal hydrophobin family.</text>
</comment>
<dbReference type="GO" id="GO:0005199">
    <property type="term" value="F:structural constituent of cell wall"/>
    <property type="evidence" value="ECO:0007669"/>
    <property type="project" value="InterPro"/>
</dbReference>
<evidence type="ECO:0000313" key="4">
    <source>
        <dbReference type="Proteomes" id="UP000541154"/>
    </source>
</evidence>
<proteinExistence type="inferred from homology"/>
<keyword evidence="2" id="KW-0134">Cell wall</keyword>
<evidence type="ECO:0000313" key="3">
    <source>
        <dbReference type="EMBL" id="KAF5859718.1"/>
    </source>
</evidence>
<comment type="subcellular location">
    <subcellularLocation>
        <location evidence="2">Secreted</location>
        <location evidence="2">Cell wall</location>
    </subcellularLocation>
</comment>
<keyword evidence="1 2" id="KW-1015">Disulfide bond</keyword>
<comment type="caution">
    <text evidence="3">The sequence shown here is derived from an EMBL/GenBank/DDBJ whole genome shotgun (WGS) entry which is preliminary data.</text>
</comment>
<dbReference type="InterPro" id="IPR001338">
    <property type="entry name" value="Class_I_Hydrophobin"/>
</dbReference>